<dbReference type="Proteomes" id="UP000005426">
    <property type="component" value="Unassembled WGS sequence"/>
</dbReference>
<reference evidence="2 3" key="1">
    <citation type="journal article" date="2011" name="Genome Biol.">
        <title>Comparative genome sequence analysis underscores mycoparasitism as the ancestral life style of Trichoderma.</title>
        <authorList>
            <person name="Kubicek C.P."/>
            <person name="Herrera-Estrella A."/>
            <person name="Seidl-Seiboth V."/>
            <person name="Martinez D.A."/>
            <person name="Druzhinina I.S."/>
            <person name="Thon M."/>
            <person name="Zeilinger S."/>
            <person name="Casas-Flores S."/>
            <person name="Horwitz B.A."/>
            <person name="Mukherjee P.K."/>
            <person name="Mukherjee M."/>
            <person name="Kredics L."/>
            <person name="Alcaraz L.D."/>
            <person name="Aerts A."/>
            <person name="Antal Z."/>
            <person name="Atanasova L."/>
            <person name="Cervantes-Badillo M.G."/>
            <person name="Challacombe J."/>
            <person name="Chertkov O."/>
            <person name="McCluskey K."/>
            <person name="Coulpier F."/>
            <person name="Deshpande N."/>
            <person name="von Doehren H."/>
            <person name="Ebbole D.J."/>
            <person name="Esquivel-Naranjo E.U."/>
            <person name="Fekete E."/>
            <person name="Flipphi M."/>
            <person name="Glaser F."/>
            <person name="Gomez-Rodriguez E.Y."/>
            <person name="Gruber S."/>
            <person name="Han C."/>
            <person name="Henrissat B."/>
            <person name="Hermosa R."/>
            <person name="Hernandez-Onate M."/>
            <person name="Karaffa L."/>
            <person name="Kosti I."/>
            <person name="Le Crom S."/>
            <person name="Lindquist E."/>
            <person name="Lucas S."/>
            <person name="Luebeck M."/>
            <person name="Luebeck P.S."/>
            <person name="Margeot A."/>
            <person name="Metz B."/>
            <person name="Misra M."/>
            <person name="Nevalainen H."/>
            <person name="Omann M."/>
            <person name="Packer N."/>
            <person name="Perrone G."/>
            <person name="Uresti-Rivera E.E."/>
            <person name="Salamov A."/>
            <person name="Schmoll M."/>
            <person name="Seiboth B."/>
            <person name="Shapiro H."/>
            <person name="Sukno S."/>
            <person name="Tamayo-Ramos J.A."/>
            <person name="Tisch D."/>
            <person name="Wiest A."/>
            <person name="Wilkinson H.H."/>
            <person name="Zhang M."/>
            <person name="Coutinho P.M."/>
            <person name="Kenerley C.M."/>
            <person name="Monte E."/>
            <person name="Baker S.E."/>
            <person name="Grigoriev I.V."/>
        </authorList>
    </citation>
    <scope>NUCLEOTIDE SEQUENCE [LARGE SCALE GENOMIC DNA]</scope>
    <source>
        <strain evidence="3">ATCC 20476 / IMI 206040</strain>
    </source>
</reference>
<feature type="region of interest" description="Disordered" evidence="1">
    <location>
        <begin position="92"/>
        <end position="123"/>
    </location>
</feature>
<gene>
    <name evidence="2" type="ORF">TRIATDRAFT_320089</name>
</gene>
<dbReference type="EMBL" id="ABDG02000026">
    <property type="protein sequence ID" value="EHK42724.1"/>
    <property type="molecule type" value="Genomic_DNA"/>
</dbReference>
<proteinExistence type="predicted"/>
<evidence type="ECO:0000313" key="2">
    <source>
        <dbReference type="EMBL" id="EHK42724.1"/>
    </source>
</evidence>
<evidence type="ECO:0000313" key="3">
    <source>
        <dbReference type="Proteomes" id="UP000005426"/>
    </source>
</evidence>
<evidence type="ECO:0000256" key="1">
    <source>
        <dbReference type="SAM" id="MobiDB-lite"/>
    </source>
</evidence>
<sequence length="271" mass="31180">MFGRPRPTVVRRAAKAIGWRLGALLCRCKLSGALICKAAYCDALSLLHVKTRFQFQTPHLYCYLVPESGLVSRSSGWRRDAEQQLVPVHTRSELKNAAPAAANAEQPARLRAPSEVSTRDNDLPNCRLFNEWVQAQEAQEARQAQEAQQAREAEGEEEDQVDGFDIDRWPQGPPWDTQTDSDDNSDSEFGWGDCDGNHPDGEHCEICASSFDCYCDECYDNGAYAGEESYHYYYRLFYWYYYFFYMDYYGAHYAERATRGSQSRHDRDDYL</sequence>
<organism evidence="2 3">
    <name type="scientific">Hypocrea atroviridis (strain ATCC 20476 / IMI 206040)</name>
    <name type="common">Trichoderma atroviride</name>
    <dbReference type="NCBI Taxonomy" id="452589"/>
    <lineage>
        <taxon>Eukaryota</taxon>
        <taxon>Fungi</taxon>
        <taxon>Dikarya</taxon>
        <taxon>Ascomycota</taxon>
        <taxon>Pezizomycotina</taxon>
        <taxon>Sordariomycetes</taxon>
        <taxon>Hypocreomycetidae</taxon>
        <taxon>Hypocreales</taxon>
        <taxon>Hypocreaceae</taxon>
        <taxon>Trichoderma</taxon>
    </lineage>
</organism>
<feature type="region of interest" description="Disordered" evidence="1">
    <location>
        <begin position="137"/>
        <end position="188"/>
    </location>
</feature>
<dbReference type="OrthoDB" id="10554323at2759"/>
<dbReference type="AlphaFoldDB" id="G9P2P4"/>
<comment type="caution">
    <text evidence="2">The sequence shown here is derived from an EMBL/GenBank/DDBJ whole genome shotgun (WGS) entry which is preliminary data.</text>
</comment>
<feature type="compositionally biased region" description="Low complexity" evidence="1">
    <location>
        <begin position="95"/>
        <end position="111"/>
    </location>
</feature>
<feature type="compositionally biased region" description="Low complexity" evidence="1">
    <location>
        <begin position="137"/>
        <end position="150"/>
    </location>
</feature>
<accession>G9P2P4</accession>
<keyword evidence="3" id="KW-1185">Reference proteome</keyword>
<name>G9P2P4_HYPAI</name>
<feature type="compositionally biased region" description="Acidic residues" evidence="1">
    <location>
        <begin position="154"/>
        <end position="164"/>
    </location>
</feature>
<dbReference type="HOGENOM" id="CLU_1026964_0_0_1"/>
<protein>
    <submittedName>
        <fullName evidence="2">Uncharacterized protein</fullName>
    </submittedName>
</protein>